<accession>A0A8J2JP33</accession>
<gene>
    <name evidence="1" type="ORF">AFUS01_LOCUS12494</name>
</gene>
<name>A0A8J2JP33_9HEXA</name>
<reference evidence="1" key="1">
    <citation type="submission" date="2021-06" db="EMBL/GenBank/DDBJ databases">
        <authorList>
            <person name="Hodson N. C."/>
            <person name="Mongue J. A."/>
            <person name="Jaron S. K."/>
        </authorList>
    </citation>
    <scope>NUCLEOTIDE SEQUENCE</scope>
</reference>
<evidence type="ECO:0000313" key="2">
    <source>
        <dbReference type="Proteomes" id="UP000708208"/>
    </source>
</evidence>
<organism evidence="1 2">
    <name type="scientific">Allacma fusca</name>
    <dbReference type="NCBI Taxonomy" id="39272"/>
    <lineage>
        <taxon>Eukaryota</taxon>
        <taxon>Metazoa</taxon>
        <taxon>Ecdysozoa</taxon>
        <taxon>Arthropoda</taxon>
        <taxon>Hexapoda</taxon>
        <taxon>Collembola</taxon>
        <taxon>Symphypleona</taxon>
        <taxon>Sminthuridae</taxon>
        <taxon>Allacma</taxon>
    </lineage>
</organism>
<dbReference type="EMBL" id="CAJVCH010098864">
    <property type="protein sequence ID" value="CAG7723404.1"/>
    <property type="molecule type" value="Genomic_DNA"/>
</dbReference>
<protein>
    <submittedName>
        <fullName evidence="1">Uncharacterized protein</fullName>
    </submittedName>
</protein>
<sequence>MKLSVDDKEADSWCQRYLHEYLDKLLRVWNSPYIFETFLKSRSFVKAIMGITKTRLRCIAFHKPDA</sequence>
<comment type="caution">
    <text evidence="1">The sequence shown here is derived from an EMBL/GenBank/DDBJ whole genome shotgun (WGS) entry which is preliminary data.</text>
</comment>
<proteinExistence type="predicted"/>
<dbReference type="Proteomes" id="UP000708208">
    <property type="component" value="Unassembled WGS sequence"/>
</dbReference>
<dbReference type="AlphaFoldDB" id="A0A8J2JP33"/>
<feature type="non-terminal residue" evidence="1">
    <location>
        <position position="1"/>
    </location>
</feature>
<evidence type="ECO:0000313" key="1">
    <source>
        <dbReference type="EMBL" id="CAG7723404.1"/>
    </source>
</evidence>
<keyword evidence="2" id="KW-1185">Reference proteome</keyword>